<comment type="caution">
    <text evidence="2">The sequence shown here is derived from an EMBL/GenBank/DDBJ whole genome shotgun (WGS) entry which is preliminary data.</text>
</comment>
<dbReference type="RefSeq" id="WP_342808927.1">
    <property type="nucleotide sequence ID" value="NZ_JAOPJZ010000008.1"/>
</dbReference>
<feature type="region of interest" description="Disordered" evidence="1">
    <location>
        <begin position="1"/>
        <end position="31"/>
    </location>
</feature>
<dbReference type="EMBL" id="JAOPJZ010000008">
    <property type="protein sequence ID" value="MCU4752595.1"/>
    <property type="molecule type" value="Genomic_DNA"/>
</dbReference>
<evidence type="ECO:0000313" key="3">
    <source>
        <dbReference type="Proteomes" id="UP001321047"/>
    </source>
</evidence>
<organism evidence="2 3">
    <name type="scientific">Natronosalvus hydrolyticus</name>
    <dbReference type="NCBI Taxonomy" id="2979988"/>
    <lineage>
        <taxon>Archaea</taxon>
        <taxon>Methanobacteriati</taxon>
        <taxon>Methanobacteriota</taxon>
        <taxon>Stenosarchaea group</taxon>
        <taxon>Halobacteria</taxon>
        <taxon>Halobacteriales</taxon>
        <taxon>Natrialbaceae</taxon>
        <taxon>Natronosalvus</taxon>
    </lineage>
</organism>
<protein>
    <submittedName>
        <fullName evidence="2">Uncharacterized protein</fullName>
    </submittedName>
</protein>
<keyword evidence="3" id="KW-1185">Reference proteome</keyword>
<proteinExistence type="predicted"/>
<name>A0AAP2Z9R1_9EURY</name>
<sequence length="124" mass="14123">MSDEEPPAGWTVEQRRQYTPADSDREMEYRTYRHDSGDLRVRVAPASIDGEDRPGYAITTTTYPGLEFSESETIRYVLRFEGCDDLARRFMTLFEAQYSGADTFDAALEYATDRTRASTAHESG</sequence>
<evidence type="ECO:0000313" key="2">
    <source>
        <dbReference type="EMBL" id="MCU4752595.1"/>
    </source>
</evidence>
<feature type="compositionally biased region" description="Basic and acidic residues" evidence="1">
    <location>
        <begin position="22"/>
        <end position="31"/>
    </location>
</feature>
<accession>A0AAP2Z9R1</accession>
<gene>
    <name evidence="2" type="ORF">OB919_11430</name>
</gene>
<reference evidence="2 3" key="1">
    <citation type="submission" date="2022-09" db="EMBL/GenBank/DDBJ databases">
        <title>Enrichment on poylsaccharides allowed isolation of novel metabolic and taxonomic groups of Haloarchaea.</title>
        <authorList>
            <person name="Sorokin D.Y."/>
            <person name="Elcheninov A.G."/>
            <person name="Khizhniak T.V."/>
            <person name="Kolganova T.V."/>
            <person name="Kublanov I.V."/>
        </authorList>
    </citation>
    <scope>NUCLEOTIDE SEQUENCE [LARGE SCALE GENOMIC DNA]</scope>
    <source>
        <strain evidence="2 3">AArc-curdl1</strain>
    </source>
</reference>
<dbReference type="Proteomes" id="UP001321047">
    <property type="component" value="Unassembled WGS sequence"/>
</dbReference>
<evidence type="ECO:0000256" key="1">
    <source>
        <dbReference type="SAM" id="MobiDB-lite"/>
    </source>
</evidence>
<dbReference type="AlphaFoldDB" id="A0AAP2Z9R1"/>